<dbReference type="RefSeq" id="WP_078928507.1">
    <property type="nucleotide sequence ID" value="NZ_FUXX01000012.1"/>
</dbReference>
<protein>
    <submittedName>
        <fullName evidence="1">Predicted DNA-binding protein, MmcQ/YjbR family</fullName>
    </submittedName>
</protein>
<organism evidence="1 2">
    <name type="scientific">Succinivibrio dextrinosolvens DSM 3072</name>
    <dbReference type="NCBI Taxonomy" id="1123324"/>
    <lineage>
        <taxon>Bacteria</taxon>
        <taxon>Pseudomonadati</taxon>
        <taxon>Pseudomonadota</taxon>
        <taxon>Gammaproteobacteria</taxon>
        <taxon>Aeromonadales</taxon>
        <taxon>Succinivibrionaceae</taxon>
        <taxon>Succinivibrio</taxon>
    </lineage>
</organism>
<dbReference type="STRING" id="83771.SAMN02910357_01109"/>
<reference evidence="2" key="1">
    <citation type="submission" date="2017-02" db="EMBL/GenBank/DDBJ databases">
        <authorList>
            <person name="Varghese N."/>
            <person name="Submissions S."/>
        </authorList>
    </citation>
    <scope>NUCLEOTIDE SEQUENCE [LARGE SCALE GENOMIC DNA]</scope>
    <source>
        <strain evidence="2">DSM 3072</strain>
    </source>
</reference>
<dbReference type="PANTHER" id="PTHR35145:SF1">
    <property type="entry name" value="CYTOPLASMIC PROTEIN"/>
    <property type="match status" value="1"/>
</dbReference>
<dbReference type="Pfam" id="PF04237">
    <property type="entry name" value="YjbR"/>
    <property type="match status" value="1"/>
</dbReference>
<accession>A0A1T4V7J5</accession>
<dbReference type="GO" id="GO:0003677">
    <property type="term" value="F:DNA binding"/>
    <property type="evidence" value="ECO:0007669"/>
    <property type="project" value="UniProtKB-KW"/>
</dbReference>
<keyword evidence="1" id="KW-0238">DNA-binding</keyword>
<dbReference type="InterPro" id="IPR015947">
    <property type="entry name" value="PUA-like_sf"/>
</dbReference>
<dbReference type="InterPro" id="IPR007351">
    <property type="entry name" value="YjbR"/>
</dbReference>
<dbReference type="AlphaFoldDB" id="A0A1T4V7J5"/>
<dbReference type="Proteomes" id="UP000242432">
    <property type="component" value="Unassembled WGS sequence"/>
</dbReference>
<keyword evidence="2" id="KW-1185">Reference proteome</keyword>
<dbReference type="PANTHER" id="PTHR35145">
    <property type="entry name" value="CYTOPLASMIC PROTEIN-RELATED"/>
    <property type="match status" value="1"/>
</dbReference>
<evidence type="ECO:0000313" key="1">
    <source>
        <dbReference type="EMBL" id="SKA60955.1"/>
    </source>
</evidence>
<proteinExistence type="predicted"/>
<dbReference type="SUPFAM" id="SSF88697">
    <property type="entry name" value="PUA domain-like"/>
    <property type="match status" value="1"/>
</dbReference>
<sequence length="359" mass="41524">MDIEAKIFERKTVIESELISYGFMKTEQGYLYSKDFLNSAFKAQILISSDGKVRGKVIDNATDEEYILIHVENQTGAYVAKVRTAYTAILKNIASKCFRSNPFLKPQSNRLTYSIERKYQEKPDYPFAKLPTYGVFRYPANRKWYALIMNLKRSLVDKECTGRQKDEIVEVINLKIDENSEQELLKVRGVYPGYHMNRAHWISIILDESLDDEFILSLIDKSRSFAVGGGKTRIEGQKEHWIIPANPDFFDVIDYFSSQKEVLWKQSSRLTVGDTAFIYVTSPLSEIRFVCEVLETDIPYEYQDRNLKMKKAVKLKVLKEIPQGVCPIRKMRELGVKAVRGQRIATAELVDYFKHSVSD</sequence>
<gene>
    <name evidence="1" type="ORF">SAMN02745213_00989</name>
</gene>
<dbReference type="SUPFAM" id="SSF142906">
    <property type="entry name" value="YjbR-like"/>
    <property type="match status" value="1"/>
</dbReference>
<evidence type="ECO:0000313" key="2">
    <source>
        <dbReference type="Proteomes" id="UP000242432"/>
    </source>
</evidence>
<dbReference type="InterPro" id="IPR038056">
    <property type="entry name" value="YjbR-like_sf"/>
</dbReference>
<dbReference type="EMBL" id="FUXX01000012">
    <property type="protein sequence ID" value="SKA60955.1"/>
    <property type="molecule type" value="Genomic_DNA"/>
</dbReference>
<dbReference type="InterPro" id="IPR058532">
    <property type="entry name" value="YjbR/MT2646/Rv2570-like"/>
</dbReference>
<name>A0A1T4V7J5_9GAMM</name>
<dbReference type="Gene3D" id="3.90.1150.30">
    <property type="match status" value="1"/>
</dbReference>